<dbReference type="EMBL" id="CACRXK020012164">
    <property type="protein sequence ID" value="CAB4022799.1"/>
    <property type="molecule type" value="Genomic_DNA"/>
</dbReference>
<gene>
    <name evidence="1" type="ORF">PACLA_8A009541</name>
</gene>
<keyword evidence="2" id="KW-1185">Reference proteome</keyword>
<accession>A0A7D9L4E2</accession>
<dbReference type="AlphaFoldDB" id="A0A7D9L4E2"/>
<evidence type="ECO:0000313" key="2">
    <source>
        <dbReference type="Proteomes" id="UP001152795"/>
    </source>
</evidence>
<sequence length="123" mass="13955">APKTVVSSANFHISERVEVKEIGRNSLSKDFTALKGRIDYICNWATGTRSFRCATQLLHFPPPISGLKSIVFDHLRDTWQLLDDCNFAVARNGNIYMIRTDEMVFAGSYHDMGSLKFVREIQA</sequence>
<protein>
    <submittedName>
        <fullName evidence="1">Uncharacterized protein</fullName>
    </submittedName>
</protein>
<organism evidence="1 2">
    <name type="scientific">Paramuricea clavata</name>
    <name type="common">Red gorgonian</name>
    <name type="synonym">Violescent sea-whip</name>
    <dbReference type="NCBI Taxonomy" id="317549"/>
    <lineage>
        <taxon>Eukaryota</taxon>
        <taxon>Metazoa</taxon>
        <taxon>Cnidaria</taxon>
        <taxon>Anthozoa</taxon>
        <taxon>Octocorallia</taxon>
        <taxon>Malacalcyonacea</taxon>
        <taxon>Plexauridae</taxon>
        <taxon>Paramuricea</taxon>
    </lineage>
</organism>
<evidence type="ECO:0000313" key="1">
    <source>
        <dbReference type="EMBL" id="CAB4022799.1"/>
    </source>
</evidence>
<feature type="non-terminal residue" evidence="1">
    <location>
        <position position="123"/>
    </location>
</feature>
<reference evidence="1" key="1">
    <citation type="submission" date="2020-04" db="EMBL/GenBank/DDBJ databases">
        <authorList>
            <person name="Alioto T."/>
            <person name="Alioto T."/>
            <person name="Gomez Garrido J."/>
        </authorList>
    </citation>
    <scope>NUCLEOTIDE SEQUENCE</scope>
    <source>
        <strain evidence="1">A484AB</strain>
    </source>
</reference>
<feature type="non-terminal residue" evidence="1">
    <location>
        <position position="1"/>
    </location>
</feature>
<proteinExistence type="predicted"/>
<comment type="caution">
    <text evidence="1">The sequence shown here is derived from an EMBL/GenBank/DDBJ whole genome shotgun (WGS) entry which is preliminary data.</text>
</comment>
<name>A0A7D9L4E2_PARCT</name>
<dbReference type="Proteomes" id="UP001152795">
    <property type="component" value="Unassembled WGS sequence"/>
</dbReference>